<dbReference type="InterPro" id="IPR018060">
    <property type="entry name" value="HTH_AraC"/>
</dbReference>
<organism evidence="5 6">
    <name type="scientific">Chryseosolibacter histidini</name>
    <dbReference type="NCBI Taxonomy" id="2782349"/>
    <lineage>
        <taxon>Bacteria</taxon>
        <taxon>Pseudomonadati</taxon>
        <taxon>Bacteroidota</taxon>
        <taxon>Cytophagia</taxon>
        <taxon>Cytophagales</taxon>
        <taxon>Chryseotaleaceae</taxon>
        <taxon>Chryseosolibacter</taxon>
    </lineage>
</organism>
<evidence type="ECO:0000256" key="3">
    <source>
        <dbReference type="ARBA" id="ARBA00023163"/>
    </source>
</evidence>
<dbReference type="Proteomes" id="UP001319200">
    <property type="component" value="Unassembled WGS sequence"/>
</dbReference>
<dbReference type="PANTHER" id="PTHR47893">
    <property type="entry name" value="REGULATORY PROTEIN PCHR"/>
    <property type="match status" value="1"/>
</dbReference>
<dbReference type="GO" id="GO:0003700">
    <property type="term" value="F:DNA-binding transcription factor activity"/>
    <property type="evidence" value="ECO:0007669"/>
    <property type="project" value="InterPro"/>
</dbReference>
<sequence>MEFRMETYEFGIGMPGDLGEGLIHYCHGIADGAQDLSVIPERFFFGFVFNLGSNIHFNTGQRMLPLAKRHYILTYIPQGTYHLMLETGRHALFCIEFTIPWLDRLRSLFPVLTEFMRKIQTEDYAISSEPIRITARVHTEIEFTLHNDFTDTARELLIGTKYMLISMDSLRIMQAAEGDPHEIEKIRNAYDYLSKNIQFPCNVSALADRVGMTAKKLEKAFKRVYGVTVYKALTNERLNRSVYYLRDSNLPINEIAALVGYKNADVFYSTFKRNFGYPPGELRKKSDK</sequence>
<reference evidence="5 6" key="1">
    <citation type="submission" date="2021-05" db="EMBL/GenBank/DDBJ databases">
        <title>A Polyphasic approach of four new species of the genus Ohtaekwangia: Ohtaekwangia histidinii sp. nov., Ohtaekwangia cretensis sp. nov., Ohtaekwangia indiensis sp. nov., Ohtaekwangia reichenbachii sp. nov. from diverse environment.</title>
        <authorList>
            <person name="Octaviana S."/>
        </authorList>
    </citation>
    <scope>NUCLEOTIDE SEQUENCE [LARGE SCALE GENOMIC DNA]</scope>
    <source>
        <strain evidence="5 6">PWU4</strain>
    </source>
</reference>
<dbReference type="InterPro" id="IPR053142">
    <property type="entry name" value="PchR_regulatory_protein"/>
</dbReference>
<dbReference type="SMART" id="SM00342">
    <property type="entry name" value="HTH_ARAC"/>
    <property type="match status" value="1"/>
</dbReference>
<dbReference type="RefSeq" id="WP_254160778.1">
    <property type="nucleotide sequence ID" value="NZ_JAHESF010000003.1"/>
</dbReference>
<dbReference type="EMBL" id="JAHESF010000003">
    <property type="protein sequence ID" value="MBT1695947.1"/>
    <property type="molecule type" value="Genomic_DNA"/>
</dbReference>
<keyword evidence="3" id="KW-0804">Transcription</keyword>
<dbReference type="GO" id="GO:0043565">
    <property type="term" value="F:sequence-specific DNA binding"/>
    <property type="evidence" value="ECO:0007669"/>
    <property type="project" value="InterPro"/>
</dbReference>
<keyword evidence="6" id="KW-1185">Reference proteome</keyword>
<proteinExistence type="predicted"/>
<feature type="domain" description="HTH araC/xylS-type" evidence="4">
    <location>
        <begin position="187"/>
        <end position="285"/>
    </location>
</feature>
<dbReference type="Pfam" id="PF12833">
    <property type="entry name" value="HTH_18"/>
    <property type="match status" value="1"/>
</dbReference>
<dbReference type="InterPro" id="IPR018062">
    <property type="entry name" value="HTH_AraC-typ_CS"/>
</dbReference>
<gene>
    <name evidence="5" type="ORF">KK083_03605</name>
</gene>
<evidence type="ECO:0000256" key="2">
    <source>
        <dbReference type="ARBA" id="ARBA00023125"/>
    </source>
</evidence>
<dbReference type="Gene3D" id="1.10.10.60">
    <property type="entry name" value="Homeodomain-like"/>
    <property type="match status" value="1"/>
</dbReference>
<dbReference type="AlphaFoldDB" id="A0AAP2GMZ1"/>
<evidence type="ECO:0000313" key="5">
    <source>
        <dbReference type="EMBL" id="MBT1695947.1"/>
    </source>
</evidence>
<keyword evidence="1" id="KW-0805">Transcription regulation</keyword>
<evidence type="ECO:0000313" key="6">
    <source>
        <dbReference type="Proteomes" id="UP001319200"/>
    </source>
</evidence>
<dbReference type="PANTHER" id="PTHR47893:SF1">
    <property type="entry name" value="REGULATORY PROTEIN PCHR"/>
    <property type="match status" value="1"/>
</dbReference>
<keyword evidence="2" id="KW-0238">DNA-binding</keyword>
<dbReference type="SUPFAM" id="SSF46689">
    <property type="entry name" value="Homeodomain-like"/>
    <property type="match status" value="2"/>
</dbReference>
<dbReference type="PROSITE" id="PS00041">
    <property type="entry name" value="HTH_ARAC_FAMILY_1"/>
    <property type="match status" value="1"/>
</dbReference>
<evidence type="ECO:0000259" key="4">
    <source>
        <dbReference type="PROSITE" id="PS01124"/>
    </source>
</evidence>
<protein>
    <submittedName>
        <fullName evidence="5">AraC family transcriptional regulator</fullName>
    </submittedName>
</protein>
<evidence type="ECO:0000256" key="1">
    <source>
        <dbReference type="ARBA" id="ARBA00023015"/>
    </source>
</evidence>
<dbReference type="InterPro" id="IPR009057">
    <property type="entry name" value="Homeodomain-like_sf"/>
</dbReference>
<dbReference type="PROSITE" id="PS01124">
    <property type="entry name" value="HTH_ARAC_FAMILY_2"/>
    <property type="match status" value="1"/>
</dbReference>
<comment type="caution">
    <text evidence="5">The sequence shown here is derived from an EMBL/GenBank/DDBJ whole genome shotgun (WGS) entry which is preliminary data.</text>
</comment>
<accession>A0AAP2GMZ1</accession>
<name>A0AAP2GMZ1_9BACT</name>